<accession>A0AAV7MUV7</accession>
<comment type="caution">
    <text evidence="2">The sequence shown here is derived from an EMBL/GenBank/DDBJ whole genome shotgun (WGS) entry which is preliminary data.</text>
</comment>
<reference evidence="2" key="1">
    <citation type="journal article" date="2022" name="bioRxiv">
        <title>Sequencing and chromosome-scale assembly of the giantPleurodeles waltlgenome.</title>
        <authorList>
            <person name="Brown T."/>
            <person name="Elewa A."/>
            <person name="Iarovenko S."/>
            <person name="Subramanian E."/>
            <person name="Araus A.J."/>
            <person name="Petzold A."/>
            <person name="Susuki M."/>
            <person name="Suzuki K.-i.T."/>
            <person name="Hayashi T."/>
            <person name="Toyoda A."/>
            <person name="Oliveira C."/>
            <person name="Osipova E."/>
            <person name="Leigh N.D."/>
            <person name="Simon A."/>
            <person name="Yun M.H."/>
        </authorList>
    </citation>
    <scope>NUCLEOTIDE SEQUENCE</scope>
    <source>
        <strain evidence="2">20211129_DDA</strain>
        <tissue evidence="2">Liver</tissue>
    </source>
</reference>
<dbReference type="Proteomes" id="UP001066276">
    <property type="component" value="Chromosome 9"/>
</dbReference>
<proteinExistence type="predicted"/>
<evidence type="ECO:0000313" key="2">
    <source>
        <dbReference type="EMBL" id="KAJ1105768.1"/>
    </source>
</evidence>
<protein>
    <submittedName>
        <fullName evidence="2">Uncharacterized protein</fullName>
    </submittedName>
</protein>
<evidence type="ECO:0000256" key="1">
    <source>
        <dbReference type="SAM" id="MobiDB-lite"/>
    </source>
</evidence>
<sequence length="79" mass="9161">MRYGQPGCSDVRRNREGQRRMSGPLRSQTWSREFRSGTVLCSEWQRSLAWALLQFGHSGLCVLRRRQLSCHLAVRPGRS</sequence>
<feature type="region of interest" description="Disordered" evidence="1">
    <location>
        <begin position="1"/>
        <end position="27"/>
    </location>
</feature>
<name>A0AAV7MUV7_PLEWA</name>
<dbReference type="AlphaFoldDB" id="A0AAV7MUV7"/>
<feature type="compositionally biased region" description="Basic and acidic residues" evidence="1">
    <location>
        <begin position="10"/>
        <end position="19"/>
    </location>
</feature>
<dbReference type="EMBL" id="JANPWB010000013">
    <property type="protein sequence ID" value="KAJ1105768.1"/>
    <property type="molecule type" value="Genomic_DNA"/>
</dbReference>
<evidence type="ECO:0000313" key="3">
    <source>
        <dbReference type="Proteomes" id="UP001066276"/>
    </source>
</evidence>
<gene>
    <name evidence="2" type="ORF">NDU88_003173</name>
</gene>
<organism evidence="2 3">
    <name type="scientific">Pleurodeles waltl</name>
    <name type="common">Iberian ribbed newt</name>
    <dbReference type="NCBI Taxonomy" id="8319"/>
    <lineage>
        <taxon>Eukaryota</taxon>
        <taxon>Metazoa</taxon>
        <taxon>Chordata</taxon>
        <taxon>Craniata</taxon>
        <taxon>Vertebrata</taxon>
        <taxon>Euteleostomi</taxon>
        <taxon>Amphibia</taxon>
        <taxon>Batrachia</taxon>
        <taxon>Caudata</taxon>
        <taxon>Salamandroidea</taxon>
        <taxon>Salamandridae</taxon>
        <taxon>Pleurodelinae</taxon>
        <taxon>Pleurodeles</taxon>
    </lineage>
</organism>
<keyword evidence="3" id="KW-1185">Reference proteome</keyword>